<feature type="transmembrane region" description="Helical" evidence="7">
    <location>
        <begin position="136"/>
        <end position="153"/>
    </location>
</feature>
<feature type="transmembrane region" description="Helical" evidence="7">
    <location>
        <begin position="191"/>
        <end position="211"/>
    </location>
</feature>
<keyword evidence="4 7" id="KW-0812">Transmembrane</keyword>
<evidence type="ECO:0000256" key="7">
    <source>
        <dbReference type="SAM" id="Phobius"/>
    </source>
</evidence>
<evidence type="ECO:0000313" key="10">
    <source>
        <dbReference type="EMBL" id="SHE50713.1"/>
    </source>
</evidence>
<dbReference type="AlphaFoldDB" id="A0A120MKE9"/>
<feature type="transmembrane region" description="Helical" evidence="7">
    <location>
        <begin position="51"/>
        <end position="69"/>
    </location>
</feature>
<evidence type="ECO:0000259" key="8">
    <source>
        <dbReference type="Pfam" id="PF00892"/>
    </source>
</evidence>
<evidence type="ECO:0000313" key="12">
    <source>
        <dbReference type="Proteomes" id="UP000184204"/>
    </source>
</evidence>
<gene>
    <name evidence="9" type="ORF">CPRO_25200</name>
    <name evidence="10" type="ORF">SAMN02745151_00889</name>
</gene>
<keyword evidence="6 7" id="KW-0472">Membrane</keyword>
<evidence type="ECO:0000256" key="5">
    <source>
        <dbReference type="ARBA" id="ARBA00022989"/>
    </source>
</evidence>
<comment type="subcellular location">
    <subcellularLocation>
        <location evidence="1">Cell membrane</location>
        <topology evidence="1">Multi-pass membrane protein</topology>
    </subcellularLocation>
</comment>
<reference evidence="12" key="4">
    <citation type="submission" date="2016-11" db="EMBL/GenBank/DDBJ databases">
        <authorList>
            <person name="Jaros S."/>
            <person name="Januszkiewicz K."/>
            <person name="Wedrychowicz H."/>
        </authorList>
    </citation>
    <scope>NUCLEOTIDE SEQUENCE [LARGE SCALE GENOMIC DNA]</scope>
    <source>
        <strain evidence="12">DSM 1682</strain>
    </source>
</reference>
<evidence type="ECO:0000256" key="3">
    <source>
        <dbReference type="ARBA" id="ARBA00022475"/>
    </source>
</evidence>
<reference evidence="10" key="3">
    <citation type="submission" date="2016-11" db="EMBL/GenBank/DDBJ databases">
        <authorList>
            <person name="Varghese N."/>
            <person name="Submissions S."/>
        </authorList>
    </citation>
    <scope>NUCLEOTIDE SEQUENCE</scope>
    <source>
        <strain evidence="10">DSM 1682</strain>
    </source>
</reference>
<feature type="transmembrane region" description="Helical" evidence="7">
    <location>
        <begin position="81"/>
        <end position="104"/>
    </location>
</feature>
<evidence type="ECO:0000256" key="1">
    <source>
        <dbReference type="ARBA" id="ARBA00004651"/>
    </source>
</evidence>
<dbReference type="KEGG" id="cpro:CPRO_25200"/>
<evidence type="ECO:0000256" key="2">
    <source>
        <dbReference type="ARBA" id="ARBA00007362"/>
    </source>
</evidence>
<reference evidence="9 11" key="1">
    <citation type="journal article" date="2016" name="Genome Announc.">
        <title>Complete Genome Sequence of the Amino Acid-Fermenting Clostridium propionicum X2 (DSM 1682).</title>
        <authorList>
            <person name="Poehlein A."/>
            <person name="Schlien K."/>
            <person name="Chowdhury N.P."/>
            <person name="Gottschalk G."/>
            <person name="Buckel W."/>
            <person name="Daniel R."/>
        </authorList>
    </citation>
    <scope>NUCLEOTIDE SEQUENCE [LARGE SCALE GENOMIC DNA]</scope>
    <source>
        <strain evidence="9 11">X2</strain>
    </source>
</reference>
<comment type="similarity">
    <text evidence="2">Belongs to the EamA transporter family.</text>
</comment>
<evidence type="ECO:0000313" key="11">
    <source>
        <dbReference type="Proteomes" id="UP000068026"/>
    </source>
</evidence>
<accession>A0A120MKE9</accession>
<feature type="transmembrane region" description="Helical" evidence="7">
    <location>
        <begin position="165"/>
        <end position="184"/>
    </location>
</feature>
<evidence type="ECO:0000256" key="4">
    <source>
        <dbReference type="ARBA" id="ARBA00022692"/>
    </source>
</evidence>
<keyword evidence="5 7" id="KW-1133">Transmembrane helix</keyword>
<dbReference type="InterPro" id="IPR000620">
    <property type="entry name" value="EamA_dom"/>
</dbReference>
<dbReference type="EMBL" id="CP014223">
    <property type="protein sequence ID" value="AMJ42068.1"/>
    <property type="molecule type" value="Genomic_DNA"/>
</dbReference>
<dbReference type="PANTHER" id="PTHR42920">
    <property type="entry name" value="OS03G0707200 PROTEIN-RELATED"/>
    <property type="match status" value="1"/>
</dbReference>
<dbReference type="InterPro" id="IPR037185">
    <property type="entry name" value="EmrE-like"/>
</dbReference>
<reference evidence="11" key="2">
    <citation type="submission" date="2016-01" db="EMBL/GenBank/DDBJ databases">
        <authorList>
            <person name="Poehlein A."/>
            <person name="Schlien K."/>
            <person name="Gottschalk G."/>
            <person name="Buckel W."/>
            <person name="Daniel R."/>
        </authorList>
    </citation>
    <scope>NUCLEOTIDE SEQUENCE [LARGE SCALE GENOMIC DNA]</scope>
    <source>
        <strain evidence="11">X2</strain>
    </source>
</reference>
<feature type="transmembrane region" description="Helical" evidence="7">
    <location>
        <begin position="217"/>
        <end position="240"/>
    </location>
</feature>
<dbReference type="GO" id="GO:0005886">
    <property type="term" value="C:plasma membrane"/>
    <property type="evidence" value="ECO:0007669"/>
    <property type="project" value="UniProtKB-SubCell"/>
</dbReference>
<feature type="transmembrane region" description="Helical" evidence="7">
    <location>
        <begin position="276"/>
        <end position="296"/>
    </location>
</feature>
<name>A0A120MKE9_ANAPI</name>
<feature type="transmembrane region" description="Helical" evidence="7">
    <location>
        <begin position="110"/>
        <end position="129"/>
    </location>
</feature>
<proteinExistence type="inferred from homology"/>
<keyword evidence="3" id="KW-1003">Cell membrane</keyword>
<feature type="domain" description="EamA" evidence="8">
    <location>
        <begin position="21"/>
        <end position="152"/>
    </location>
</feature>
<dbReference type="SUPFAM" id="SSF103481">
    <property type="entry name" value="Multidrug resistance efflux transporter EmrE"/>
    <property type="match status" value="2"/>
</dbReference>
<dbReference type="Proteomes" id="UP000068026">
    <property type="component" value="Chromosome"/>
</dbReference>
<sequence>MEKRPRVNLGSIYMSQNKKIWATLALLLTAAIWGSAFVFQKFAVDELTTSFIVASRFTVAGIITAIATIKKWHRIDKEYLIGGLVTGSTMVLGSGLQTIAMTYGTTPGKSAFLTSAYCVIVPFLGWIFMKERPKRNHIISAAICLVGIGLISLEGSMKITFGDGLTLLCSGAFAANIISIAYYCRGRDPMLLTMLQICVAGILGWISVFVTRGFPHSISLAAAGNVLYLAIFSTAVCLSLQSIGLKYINATVGTIILSLESVFGVVFSVLLFKEEITIKMAMGFVVIFIAIILSQFDFTKTVDEKIVENPEN</sequence>
<organism evidence="10 12">
    <name type="scientific">Anaerotignum propionicum DSM 1682</name>
    <dbReference type="NCBI Taxonomy" id="991789"/>
    <lineage>
        <taxon>Bacteria</taxon>
        <taxon>Bacillati</taxon>
        <taxon>Bacillota</taxon>
        <taxon>Clostridia</taxon>
        <taxon>Lachnospirales</taxon>
        <taxon>Anaerotignaceae</taxon>
        <taxon>Anaerotignum</taxon>
    </lineage>
</organism>
<feature type="transmembrane region" description="Helical" evidence="7">
    <location>
        <begin position="247"/>
        <end position="270"/>
    </location>
</feature>
<feature type="domain" description="EamA" evidence="8">
    <location>
        <begin position="161"/>
        <end position="293"/>
    </location>
</feature>
<dbReference type="PANTHER" id="PTHR42920:SF5">
    <property type="entry name" value="EAMA DOMAIN-CONTAINING PROTEIN"/>
    <property type="match status" value="1"/>
</dbReference>
<evidence type="ECO:0000256" key="6">
    <source>
        <dbReference type="ARBA" id="ARBA00023136"/>
    </source>
</evidence>
<dbReference type="Pfam" id="PF00892">
    <property type="entry name" value="EamA"/>
    <property type="match status" value="2"/>
</dbReference>
<evidence type="ECO:0000313" key="9">
    <source>
        <dbReference type="EMBL" id="AMJ42068.1"/>
    </source>
</evidence>
<keyword evidence="11" id="KW-1185">Reference proteome</keyword>
<dbReference type="EMBL" id="FQUA01000003">
    <property type="protein sequence ID" value="SHE50713.1"/>
    <property type="molecule type" value="Genomic_DNA"/>
</dbReference>
<feature type="transmembrane region" description="Helical" evidence="7">
    <location>
        <begin position="20"/>
        <end position="39"/>
    </location>
</feature>
<dbReference type="Proteomes" id="UP000184204">
    <property type="component" value="Unassembled WGS sequence"/>
</dbReference>
<protein>
    <submittedName>
        <fullName evidence="9">DMT superfamily transporter inner membrane protein</fullName>
    </submittedName>
    <submittedName>
        <fullName evidence="10">Permease of the drug/metabolite transporter (DMT) superfamily</fullName>
    </submittedName>
</protein>
<dbReference type="InterPro" id="IPR051258">
    <property type="entry name" value="Diverse_Substrate_Transporter"/>
</dbReference>